<dbReference type="PANTHER" id="PTHR43860">
    <property type="entry name" value="BETAINE ALDEHYDE DEHYDROGENASE"/>
    <property type="match status" value="1"/>
</dbReference>
<dbReference type="PANTHER" id="PTHR43860:SF7">
    <property type="entry name" value="BETAINE ALDEHYDE DEHYDROGENASE 1"/>
    <property type="match status" value="1"/>
</dbReference>
<keyword evidence="3" id="KW-0520">NAD</keyword>
<evidence type="ECO:0000313" key="9">
    <source>
        <dbReference type="Proteomes" id="UP000729402"/>
    </source>
</evidence>
<dbReference type="AlphaFoldDB" id="A0A8J5VFK3"/>
<dbReference type="PROSITE" id="PS00070">
    <property type="entry name" value="ALDEHYDE_DEHYDR_CYS"/>
    <property type="match status" value="1"/>
</dbReference>
<evidence type="ECO:0000256" key="4">
    <source>
        <dbReference type="ARBA" id="ARBA00037921"/>
    </source>
</evidence>
<evidence type="ECO:0000259" key="7">
    <source>
        <dbReference type="Pfam" id="PF00171"/>
    </source>
</evidence>
<dbReference type="InterPro" id="IPR015590">
    <property type="entry name" value="Aldehyde_DH_dom"/>
</dbReference>
<comment type="caution">
    <text evidence="8">The sequence shown here is derived from an EMBL/GenBank/DDBJ whole genome shotgun (WGS) entry which is preliminary data.</text>
</comment>
<sequence length="206" mass="22206">MARIVCRAKCCSTFVTDREGISTELITDRKSYLALLETLDSGKPLDEAVADMDICLELGGICVEIGLPPGVLNIVTGLGHEAGSPLASHPHVDKIAFTGSTETGKKIMVTAAQMVKPVSLELGGKSPFIVFDDVDINKAVEWAMFGCFLNAGQVCSATSRLLLHEKIAKKLLDRLIAWAKSIKVSDPLEEGCRLGSVISEDHFNQY</sequence>
<reference evidence="8" key="1">
    <citation type="journal article" date="2021" name="bioRxiv">
        <title>Whole Genome Assembly and Annotation of Northern Wild Rice, Zizania palustris L., Supports a Whole Genome Duplication in the Zizania Genus.</title>
        <authorList>
            <person name="Haas M."/>
            <person name="Kono T."/>
            <person name="Macchietto M."/>
            <person name="Millas R."/>
            <person name="McGilp L."/>
            <person name="Shao M."/>
            <person name="Duquette J."/>
            <person name="Hirsch C.N."/>
            <person name="Kimball J."/>
        </authorList>
    </citation>
    <scope>NUCLEOTIDE SEQUENCE</scope>
    <source>
        <tissue evidence="8">Fresh leaf tissue</tissue>
    </source>
</reference>
<accession>A0A8J5VFK3</accession>
<comment type="pathway">
    <text evidence="4">Amine and polyamine biosynthesis; betaine biosynthesis via choline pathway; betaine from betaine aldehyde: step 1/1.</text>
</comment>
<feature type="domain" description="Aldehyde dehydrogenase" evidence="7">
    <location>
        <begin position="56"/>
        <end position="205"/>
    </location>
</feature>
<feature type="active site" evidence="5">
    <location>
        <position position="121"/>
    </location>
</feature>
<evidence type="ECO:0000313" key="8">
    <source>
        <dbReference type="EMBL" id="KAG8064905.1"/>
    </source>
</evidence>
<keyword evidence="2 6" id="KW-0560">Oxidoreductase</keyword>
<name>A0A8J5VFK3_ZIZPA</name>
<dbReference type="InterPro" id="IPR029510">
    <property type="entry name" value="Ald_DH_CS_GLU"/>
</dbReference>
<evidence type="ECO:0000256" key="3">
    <source>
        <dbReference type="ARBA" id="ARBA00023027"/>
    </source>
</evidence>
<proteinExistence type="inferred from homology"/>
<dbReference type="InterPro" id="IPR016160">
    <property type="entry name" value="Ald_DH_CS_CYS"/>
</dbReference>
<keyword evidence="9" id="KW-1185">Reference proteome</keyword>
<protein>
    <recommendedName>
        <fullName evidence="7">Aldehyde dehydrogenase domain-containing protein</fullName>
    </recommendedName>
</protein>
<dbReference type="Proteomes" id="UP000729402">
    <property type="component" value="Unassembled WGS sequence"/>
</dbReference>
<evidence type="ECO:0000256" key="6">
    <source>
        <dbReference type="RuleBase" id="RU003345"/>
    </source>
</evidence>
<comment type="similarity">
    <text evidence="1 6">Belongs to the aldehyde dehydrogenase family.</text>
</comment>
<dbReference type="EMBL" id="JAAALK010000285">
    <property type="protein sequence ID" value="KAG8064905.1"/>
    <property type="molecule type" value="Genomic_DNA"/>
</dbReference>
<evidence type="ECO:0000256" key="1">
    <source>
        <dbReference type="ARBA" id="ARBA00009986"/>
    </source>
</evidence>
<evidence type="ECO:0000256" key="2">
    <source>
        <dbReference type="ARBA" id="ARBA00023002"/>
    </source>
</evidence>
<dbReference type="PROSITE" id="PS00687">
    <property type="entry name" value="ALDEHYDE_DEHYDR_GLU"/>
    <property type="match status" value="1"/>
</dbReference>
<dbReference type="GO" id="GO:0004029">
    <property type="term" value="F:aldehyde dehydrogenase (NAD+) activity"/>
    <property type="evidence" value="ECO:0007669"/>
    <property type="project" value="UniProtKB-ARBA"/>
</dbReference>
<evidence type="ECO:0000256" key="5">
    <source>
        <dbReference type="PROSITE-ProRule" id="PRU10007"/>
    </source>
</evidence>
<gene>
    <name evidence="8" type="ORF">GUJ93_ZPchr0004g39004</name>
</gene>
<dbReference type="Pfam" id="PF00171">
    <property type="entry name" value="Aldedh"/>
    <property type="match status" value="1"/>
</dbReference>
<dbReference type="OrthoDB" id="671956at2759"/>
<organism evidence="8 9">
    <name type="scientific">Zizania palustris</name>
    <name type="common">Northern wild rice</name>
    <dbReference type="NCBI Taxonomy" id="103762"/>
    <lineage>
        <taxon>Eukaryota</taxon>
        <taxon>Viridiplantae</taxon>
        <taxon>Streptophyta</taxon>
        <taxon>Embryophyta</taxon>
        <taxon>Tracheophyta</taxon>
        <taxon>Spermatophyta</taxon>
        <taxon>Magnoliopsida</taxon>
        <taxon>Liliopsida</taxon>
        <taxon>Poales</taxon>
        <taxon>Poaceae</taxon>
        <taxon>BOP clade</taxon>
        <taxon>Oryzoideae</taxon>
        <taxon>Oryzeae</taxon>
        <taxon>Zizaniinae</taxon>
        <taxon>Zizania</taxon>
    </lineage>
</organism>
<reference evidence="8" key="2">
    <citation type="submission" date="2021-02" db="EMBL/GenBank/DDBJ databases">
        <authorList>
            <person name="Kimball J.A."/>
            <person name="Haas M.W."/>
            <person name="Macchietto M."/>
            <person name="Kono T."/>
            <person name="Duquette J."/>
            <person name="Shao M."/>
        </authorList>
    </citation>
    <scope>NUCLEOTIDE SEQUENCE</scope>
    <source>
        <tissue evidence="8">Fresh leaf tissue</tissue>
    </source>
</reference>